<keyword evidence="4" id="KW-0347">Helicase</keyword>
<comment type="similarity">
    <text evidence="1">Belongs to the DNA2/NAM7 helicase family.</text>
</comment>
<evidence type="ECO:0000256" key="3">
    <source>
        <dbReference type="ARBA" id="ARBA00022801"/>
    </source>
</evidence>
<keyword evidence="5" id="KW-0067">ATP-binding</keyword>
<dbReference type="OrthoDB" id="9757917at2"/>
<dbReference type="Gene3D" id="3.40.50.300">
    <property type="entry name" value="P-loop containing nucleotide triphosphate hydrolases"/>
    <property type="match status" value="3"/>
</dbReference>
<keyword evidence="6" id="KW-0175">Coiled coil</keyword>
<name>A0A1S2LMD6_9BACI</name>
<dbReference type="RefSeq" id="WP_071313026.1">
    <property type="nucleotide sequence ID" value="NZ_MLQQ01000017.1"/>
</dbReference>
<dbReference type="InterPro" id="IPR041677">
    <property type="entry name" value="DNA2/NAM7_AAA_11"/>
</dbReference>
<dbReference type="Pfam" id="PF13086">
    <property type="entry name" value="AAA_11"/>
    <property type="match status" value="1"/>
</dbReference>
<dbReference type="GO" id="GO:0043139">
    <property type="term" value="F:5'-3' DNA helicase activity"/>
    <property type="evidence" value="ECO:0007669"/>
    <property type="project" value="TreeGrafter"/>
</dbReference>
<keyword evidence="10" id="KW-1185">Reference proteome</keyword>
<dbReference type="PANTHER" id="PTHR43788">
    <property type="entry name" value="DNA2/NAM7 HELICASE FAMILY MEMBER"/>
    <property type="match status" value="1"/>
</dbReference>
<evidence type="ECO:0000256" key="5">
    <source>
        <dbReference type="ARBA" id="ARBA00022840"/>
    </source>
</evidence>
<evidence type="ECO:0000256" key="1">
    <source>
        <dbReference type="ARBA" id="ARBA00007913"/>
    </source>
</evidence>
<sequence length="1018" mass="118373">MNNKEKRILQSWVLSEALSMPKIDKDKVKFYSSEEMLNWEKNVRKSCGFRVSLGLCAMKKILEYIRDVFESNEEFHQFSNEKTFMATITVTNEGFYQVGSLEITYFACFLGKIKAKKKDDIYKNLSCYFETITQELNVLFDQEFRAKKLDMPKIKEMQKLLEKHLNWPEEIFLLKEEGYIFDITVEALSNQKTPSFMNSFYLKDLQKILESEVFSSPLLSYLNCSSQKRIDVDENKAELEKWVHPTQIPNARWPAPPHFKLSLMQQVAVNIILSGESNIDSVNGPPGTGKTTLLKDVFADILFKRAKQMITFKNPLDAFIPLEYNVQTQKSKITPYNVAENIKYHSIIVASSNNSAVENISKELPQKKEVMRVRNNEFSQVEQQFEDEIYKLTADLNYFRNVATVLMYDKYDLDDEELETGPWGLFSATLGNAKNIEKFENSFWFGSKDQPNRMVDELTNHTYTQRDWENAKEELLIIEERIESKKKELSNFVEELLEYEKAKGQFNKNVKEIDDIYVELKKFETERELLDSESLQLQRILESTPRIGIWKSLTKKGREIQKEYDYYQQKNNEVVKKIYHLDTKVRKIKQELKTKEEVQKTLEQKQITLKGKFEKLREKGIIVPDSEFWKKDNYNKRQKEVPWISVELNHLRSQAFIAAMKVHKIFLSLASKRVTKNLAILFNRRSIDTNFKQNNEAIKLGWQTLFLIVPVISTTFASVNRFLERFDAGEIGHLFIDEAGQAVPQAAAGAIWRSKHVVAVGDPLQIEPVVTLPETLLRDIREYYEVDEAFMSLNSSVQSVADLANNKGKWKTDQQWIGIPLWVHRRCHNPMFTISNKIAYDDRMVLFREQESKNSCWIDVSGKAIKNQYVKEEGLIVVEAIIKMFKERKSIDELPSIYIITPFAAVKDELKNLLYKNVSQFQKLTNKPIQQLREWVNGSVGTVHTFQGKEAETVFFVIGTDSTQQGAASWIVSKPNLVNVAVTRAKKNFIVVGDYDRFSKMDIFDTACEYLPRLNGSM</sequence>
<evidence type="ECO:0000313" key="10">
    <source>
        <dbReference type="Proteomes" id="UP000180098"/>
    </source>
</evidence>
<organism evidence="9 10">
    <name type="scientific">Anaerobacillus arseniciselenatis</name>
    <dbReference type="NCBI Taxonomy" id="85682"/>
    <lineage>
        <taxon>Bacteria</taxon>
        <taxon>Bacillati</taxon>
        <taxon>Bacillota</taxon>
        <taxon>Bacilli</taxon>
        <taxon>Bacillales</taxon>
        <taxon>Bacillaceae</taxon>
        <taxon>Anaerobacillus</taxon>
    </lineage>
</organism>
<proteinExistence type="inferred from homology"/>
<dbReference type="PANTHER" id="PTHR43788:SF8">
    <property type="entry name" value="DNA-BINDING PROTEIN SMUBP-2"/>
    <property type="match status" value="1"/>
</dbReference>
<keyword evidence="2" id="KW-0547">Nucleotide-binding</keyword>
<dbReference type="InterPro" id="IPR050534">
    <property type="entry name" value="Coronavir_polyprotein_1ab"/>
</dbReference>
<comment type="caution">
    <text evidence="9">The sequence shown here is derived from an EMBL/GenBank/DDBJ whole genome shotgun (WGS) entry which is preliminary data.</text>
</comment>
<evidence type="ECO:0000313" key="9">
    <source>
        <dbReference type="EMBL" id="OIJ13370.1"/>
    </source>
</evidence>
<feature type="domain" description="DNA2/NAM7 helicase-like C-terminal" evidence="8">
    <location>
        <begin position="851"/>
        <end position="995"/>
    </location>
</feature>
<evidence type="ECO:0000259" key="8">
    <source>
        <dbReference type="Pfam" id="PF13087"/>
    </source>
</evidence>
<evidence type="ECO:0008006" key="11">
    <source>
        <dbReference type="Google" id="ProtNLM"/>
    </source>
</evidence>
<dbReference type="EMBL" id="MLQQ01000017">
    <property type="protein sequence ID" value="OIJ13370.1"/>
    <property type="molecule type" value="Genomic_DNA"/>
</dbReference>
<dbReference type="InterPro" id="IPR027417">
    <property type="entry name" value="P-loop_NTPase"/>
</dbReference>
<protein>
    <recommendedName>
        <fullName evidence="11">DNA2/NAM7 helicase-like C-terminal domain-containing protein</fullName>
    </recommendedName>
</protein>
<dbReference type="Proteomes" id="UP000180098">
    <property type="component" value="Unassembled WGS sequence"/>
</dbReference>
<dbReference type="GO" id="GO:0005524">
    <property type="term" value="F:ATP binding"/>
    <property type="evidence" value="ECO:0007669"/>
    <property type="project" value="UniProtKB-KW"/>
</dbReference>
<dbReference type="SUPFAM" id="SSF52540">
    <property type="entry name" value="P-loop containing nucleoside triphosphate hydrolases"/>
    <property type="match status" value="1"/>
</dbReference>
<feature type="domain" description="DNA2/NAM7 helicase helicase" evidence="7">
    <location>
        <begin position="265"/>
        <end position="770"/>
    </location>
</feature>
<gene>
    <name evidence="9" type="ORF">BKP35_09040</name>
</gene>
<dbReference type="Pfam" id="PF13087">
    <property type="entry name" value="AAA_12"/>
    <property type="match status" value="1"/>
</dbReference>
<keyword evidence="3" id="KW-0378">Hydrolase</keyword>
<dbReference type="GO" id="GO:0016787">
    <property type="term" value="F:hydrolase activity"/>
    <property type="evidence" value="ECO:0007669"/>
    <property type="project" value="UniProtKB-KW"/>
</dbReference>
<accession>A0A1S2LMD6</accession>
<evidence type="ECO:0000256" key="4">
    <source>
        <dbReference type="ARBA" id="ARBA00022806"/>
    </source>
</evidence>
<reference evidence="9 10" key="1">
    <citation type="submission" date="2016-10" db="EMBL/GenBank/DDBJ databases">
        <title>Draft genome sequences of four alkaliphilic bacteria belonging to the Anaerobacillus genus.</title>
        <authorList>
            <person name="Bassil N.M."/>
            <person name="Lloyd J.R."/>
        </authorList>
    </citation>
    <scope>NUCLEOTIDE SEQUENCE [LARGE SCALE GENOMIC DNA]</scope>
    <source>
        <strain evidence="9 10">DSM 15340</strain>
    </source>
</reference>
<evidence type="ECO:0000256" key="2">
    <source>
        <dbReference type="ARBA" id="ARBA00022741"/>
    </source>
</evidence>
<evidence type="ECO:0000256" key="6">
    <source>
        <dbReference type="SAM" id="Coils"/>
    </source>
</evidence>
<evidence type="ECO:0000259" key="7">
    <source>
        <dbReference type="Pfam" id="PF13086"/>
    </source>
</evidence>
<dbReference type="InterPro" id="IPR041679">
    <property type="entry name" value="DNA2/NAM7-like_C"/>
</dbReference>
<dbReference type="AlphaFoldDB" id="A0A1S2LMD6"/>
<feature type="coiled-coil region" evidence="6">
    <location>
        <begin position="468"/>
        <end position="502"/>
    </location>
</feature>